<dbReference type="OrthoDB" id="5289754at2"/>
<accession>A0A1T5HW96</accession>
<keyword evidence="4" id="KW-0804">Transcription</keyword>
<dbReference type="PROSITE" id="PS50931">
    <property type="entry name" value="HTH_LYSR"/>
    <property type="match status" value="1"/>
</dbReference>
<dbReference type="Pfam" id="PF00126">
    <property type="entry name" value="HTH_1"/>
    <property type="match status" value="1"/>
</dbReference>
<evidence type="ECO:0000256" key="3">
    <source>
        <dbReference type="ARBA" id="ARBA00023125"/>
    </source>
</evidence>
<dbReference type="Proteomes" id="UP000189966">
    <property type="component" value="Unassembled WGS sequence"/>
</dbReference>
<comment type="similarity">
    <text evidence="1">Belongs to the LysR transcriptional regulatory family.</text>
</comment>
<dbReference type="AlphaFoldDB" id="A0A1T5HW96"/>
<sequence length="295" mass="33728">MINPQWLTTFKTLVETGHFTQTADLLHMTQPGVSQHIKKLEHACGYELITRYNKQFEITEQGLRVYQFAEQQTHQYQTLMNDLQTDSPYEGTCKLACSGSFALSLYPQLLHLQQQHSKLHFHLEAAPNHKILDNIESNTIDMGIVTQQPVNDLFKTTLIGQEALCLVLPLHYKDHNLTDETLTTCGLIDHPDAQYYLSKYFLHCGHKHLAAVKIEQLPITSYINQLNQILVAVAEGIGFTVLPQSAIDHFTNKHKLYVVSPPKLVTEQLFIIQKQHRQLPIRYQTVTSLLTSLCQ</sequence>
<organism evidence="6 7">
    <name type="scientific">Photobacterium piscicola</name>
    <dbReference type="NCBI Taxonomy" id="1378299"/>
    <lineage>
        <taxon>Bacteria</taxon>
        <taxon>Pseudomonadati</taxon>
        <taxon>Pseudomonadota</taxon>
        <taxon>Gammaproteobacteria</taxon>
        <taxon>Vibrionales</taxon>
        <taxon>Vibrionaceae</taxon>
        <taxon>Photobacterium</taxon>
    </lineage>
</organism>
<dbReference type="RefSeq" id="WP_080155948.1">
    <property type="nucleotide sequence ID" value="NZ_CP175535.1"/>
</dbReference>
<evidence type="ECO:0000313" key="6">
    <source>
        <dbReference type="EMBL" id="SKC31124.1"/>
    </source>
</evidence>
<dbReference type="GO" id="GO:0000976">
    <property type="term" value="F:transcription cis-regulatory region binding"/>
    <property type="evidence" value="ECO:0007669"/>
    <property type="project" value="TreeGrafter"/>
</dbReference>
<keyword evidence="3" id="KW-0238">DNA-binding</keyword>
<dbReference type="PANTHER" id="PTHR30126">
    <property type="entry name" value="HTH-TYPE TRANSCRIPTIONAL REGULATOR"/>
    <property type="match status" value="1"/>
</dbReference>
<dbReference type="PANTHER" id="PTHR30126:SF99">
    <property type="entry name" value="TRANSCRIPTIONAL REGULATOR LYSR FAMILY"/>
    <property type="match status" value="1"/>
</dbReference>
<protein>
    <submittedName>
        <fullName evidence="6">HTH-type transcriptional regulator BenM</fullName>
    </submittedName>
</protein>
<dbReference type="SUPFAM" id="SSF46785">
    <property type="entry name" value="Winged helix' DNA-binding domain"/>
    <property type="match status" value="1"/>
</dbReference>
<dbReference type="PRINTS" id="PR00039">
    <property type="entry name" value="HTHLYSR"/>
</dbReference>
<evidence type="ECO:0000256" key="2">
    <source>
        <dbReference type="ARBA" id="ARBA00023015"/>
    </source>
</evidence>
<feature type="domain" description="HTH lysR-type" evidence="5">
    <location>
        <begin position="2"/>
        <end position="59"/>
    </location>
</feature>
<dbReference type="EMBL" id="FUZI01000001">
    <property type="protein sequence ID" value="SKC31124.1"/>
    <property type="molecule type" value="Genomic_DNA"/>
</dbReference>
<dbReference type="InterPro" id="IPR036390">
    <property type="entry name" value="WH_DNA-bd_sf"/>
</dbReference>
<evidence type="ECO:0000259" key="5">
    <source>
        <dbReference type="PROSITE" id="PS50931"/>
    </source>
</evidence>
<gene>
    <name evidence="6" type="primary">benM_1</name>
    <name evidence="6" type="ORF">CZ809_00602</name>
</gene>
<dbReference type="GO" id="GO:0003700">
    <property type="term" value="F:DNA-binding transcription factor activity"/>
    <property type="evidence" value="ECO:0007669"/>
    <property type="project" value="InterPro"/>
</dbReference>
<dbReference type="CDD" id="cd05466">
    <property type="entry name" value="PBP2_LTTR_substrate"/>
    <property type="match status" value="1"/>
</dbReference>
<dbReference type="Gene3D" id="3.40.190.10">
    <property type="entry name" value="Periplasmic binding protein-like II"/>
    <property type="match status" value="2"/>
</dbReference>
<dbReference type="SUPFAM" id="SSF53850">
    <property type="entry name" value="Periplasmic binding protein-like II"/>
    <property type="match status" value="1"/>
</dbReference>
<dbReference type="InterPro" id="IPR000847">
    <property type="entry name" value="LysR_HTH_N"/>
</dbReference>
<keyword evidence="2" id="KW-0805">Transcription regulation</keyword>
<reference evidence="6 7" key="1">
    <citation type="submission" date="2017-02" db="EMBL/GenBank/DDBJ databases">
        <authorList>
            <person name="Peterson S.W."/>
        </authorList>
    </citation>
    <scope>NUCLEOTIDE SEQUENCE [LARGE SCALE GENOMIC DNA]</scope>
    <source>
        <strain evidence="7">type strain: NCCB 100098</strain>
    </source>
</reference>
<evidence type="ECO:0000256" key="4">
    <source>
        <dbReference type="ARBA" id="ARBA00023163"/>
    </source>
</evidence>
<evidence type="ECO:0000256" key="1">
    <source>
        <dbReference type="ARBA" id="ARBA00009437"/>
    </source>
</evidence>
<dbReference type="Gene3D" id="1.10.10.10">
    <property type="entry name" value="Winged helix-like DNA-binding domain superfamily/Winged helix DNA-binding domain"/>
    <property type="match status" value="1"/>
</dbReference>
<evidence type="ECO:0000313" key="7">
    <source>
        <dbReference type="Proteomes" id="UP000189966"/>
    </source>
</evidence>
<proteinExistence type="inferred from homology"/>
<dbReference type="InterPro" id="IPR036388">
    <property type="entry name" value="WH-like_DNA-bd_sf"/>
</dbReference>
<name>A0A1T5HW96_9GAMM</name>
<dbReference type="InterPro" id="IPR005119">
    <property type="entry name" value="LysR_subst-bd"/>
</dbReference>
<dbReference type="Pfam" id="PF03466">
    <property type="entry name" value="LysR_substrate"/>
    <property type="match status" value="1"/>
</dbReference>